<gene>
    <name evidence="1" type="ORF">RWD45_16850</name>
</gene>
<accession>A0ABU5CU87</accession>
<organism evidence="1 2">
    <name type="scientific">Paracerasibacillus soli</name>
    <dbReference type="NCBI Taxonomy" id="480284"/>
    <lineage>
        <taxon>Bacteria</taxon>
        <taxon>Bacillati</taxon>
        <taxon>Bacillota</taxon>
        <taxon>Bacilli</taxon>
        <taxon>Bacillales</taxon>
        <taxon>Bacillaceae</taxon>
        <taxon>Paracerasibacillus</taxon>
    </lineage>
</organism>
<name>A0ABU5CU87_9BACI</name>
<dbReference type="InterPro" id="IPR007169">
    <property type="entry name" value="RemA-like"/>
</dbReference>
<dbReference type="EMBL" id="JAWDIQ010000003">
    <property type="protein sequence ID" value="MDY0409939.1"/>
    <property type="molecule type" value="Genomic_DNA"/>
</dbReference>
<comment type="caution">
    <text evidence="1">The sequence shown here is derived from an EMBL/GenBank/DDBJ whole genome shotgun (WGS) entry which is preliminary data.</text>
</comment>
<reference evidence="1 2" key="1">
    <citation type="submission" date="2023-10" db="EMBL/GenBank/DDBJ databases">
        <title>Virgibacillus soli CC-YMP-6 genome.</title>
        <authorList>
            <person name="Miliotis G."/>
            <person name="Sengupta P."/>
            <person name="Hameed A."/>
            <person name="Chuvochina M."/>
            <person name="Mcdonagh F."/>
            <person name="Simpson A.C."/>
            <person name="Singh N.K."/>
            <person name="Rekha P.D."/>
            <person name="Raman K."/>
            <person name="Hugenholtz P."/>
            <person name="Venkateswaran K."/>
        </authorList>
    </citation>
    <scope>NUCLEOTIDE SEQUENCE [LARGE SCALE GENOMIC DNA]</scope>
    <source>
        <strain evidence="1 2">CC-YMP-6</strain>
    </source>
</reference>
<protein>
    <submittedName>
        <fullName evidence="1">DUF370 domain-containing protein</fullName>
    </submittedName>
</protein>
<dbReference type="NCBIfam" id="NF046065">
    <property type="entry name" value="MtxRegRemB"/>
    <property type="match status" value="1"/>
</dbReference>
<dbReference type="RefSeq" id="WP_320380797.1">
    <property type="nucleotide sequence ID" value="NZ_JAWDIQ010000003.1"/>
</dbReference>
<keyword evidence="2" id="KW-1185">Reference proteome</keyword>
<sequence length="92" mass="10210">MFIHIGSGNVIRSDSIISIIDYQVILSSSIMEEMIKGNESKVIGNKEQAKSVVITTDYIFFSTLSVSTLKKRATMISTISKLEDYSDELEIG</sequence>
<evidence type="ECO:0000313" key="2">
    <source>
        <dbReference type="Proteomes" id="UP001275315"/>
    </source>
</evidence>
<evidence type="ECO:0000313" key="1">
    <source>
        <dbReference type="EMBL" id="MDY0409939.1"/>
    </source>
</evidence>
<dbReference type="Proteomes" id="UP001275315">
    <property type="component" value="Unassembled WGS sequence"/>
</dbReference>
<dbReference type="Pfam" id="PF04025">
    <property type="entry name" value="RemA-like"/>
    <property type="match status" value="1"/>
</dbReference>
<proteinExistence type="predicted"/>